<sequence>MQENHEKAKEQARVNHVLEVIEKKLRTLEEKTGGLKQDIVSLRKTFWEDVTVNLDEPDDVIETHTSLRQQAELLSERERSHRQFFKQHKNLERLKASPYFGRIDFLEDGEDKSEKIYIGLFSLMDENDEEFLIYDWRAPISSMYYDFAPGPANYKTMDGDITGNIELKRQYIIRQGEIKGMFDTGITIGDEVLQAVLSDQADTQMKSIVATIQKEQNEIIRNDRKKYLVVLGAAGSGKTSAALQRVAYLLYKYREILRADNILLFSPNQLFSSYVATVLPELGEDNMDQSTFYQYLQHRLKDYEVENPYEQLEYILSGKRDENYWVRKKAIRFKASLSFKQLIDAYVHNLQSDGMMFKNISFRGEVFISKQEIKEYFYSLGKQISIPNRIQLLKDWLLIKMDEKEKEEKGKEWVLQESELLDREDYLKVYRKLQKEQRFSENTFNDFEREENMLADWIIKRKLAPLRKKINELAFVDVRGLYIDLFTWARKAQHSVQLPNEWEKIGEMTAKQIKRRILCYEDATPYLYLKDRLEGKLIYTKVRHLFIDEAQDYSPFEFAFFREIFPNSRMTILGDINQSIFTFALGGQNGLTLSDELFPDEELEKIILAKSYRSTKQIVEFTKEILNDEQEIIPFNRNGNLPRLTTVENKQLLHQAIIKTLGDLQSRGYETIAVICKTAREAKQAFDELSQAMDFHLIKKETRSYEKGLLIIPSYLAKGIEFDAVIIYNASSNIYSDEEERKLFYMACTRAMHELFLFSIGESSPFLNQVSEDKYVRG</sequence>
<feature type="coiled-coil region" evidence="10">
    <location>
        <begin position="11"/>
        <end position="38"/>
    </location>
</feature>
<dbReference type="GO" id="GO:0043138">
    <property type="term" value="F:3'-5' DNA helicase activity"/>
    <property type="evidence" value="ECO:0007669"/>
    <property type="project" value="UniProtKB-EC"/>
</dbReference>
<comment type="catalytic activity">
    <reaction evidence="8">
        <text>ATP + H2O = ADP + phosphate + H(+)</text>
        <dbReference type="Rhea" id="RHEA:13065"/>
        <dbReference type="ChEBI" id="CHEBI:15377"/>
        <dbReference type="ChEBI" id="CHEBI:15378"/>
        <dbReference type="ChEBI" id="CHEBI:30616"/>
        <dbReference type="ChEBI" id="CHEBI:43474"/>
        <dbReference type="ChEBI" id="CHEBI:456216"/>
        <dbReference type="EC" id="5.6.2.4"/>
    </reaction>
</comment>
<evidence type="ECO:0000256" key="2">
    <source>
        <dbReference type="ARBA" id="ARBA00022801"/>
    </source>
</evidence>
<dbReference type="PANTHER" id="PTHR11070:SF17">
    <property type="entry name" value="DNA HELICASE IV"/>
    <property type="match status" value="1"/>
</dbReference>
<dbReference type="SUPFAM" id="SSF52540">
    <property type="entry name" value="P-loop containing nucleoside triphosphate hydrolases"/>
    <property type="match status" value="1"/>
</dbReference>
<gene>
    <name evidence="12" type="primary">helD</name>
    <name evidence="12" type="ORF">BT1A1_0416</name>
</gene>
<evidence type="ECO:0000259" key="11">
    <source>
        <dbReference type="PROSITE" id="PS51198"/>
    </source>
</evidence>
<keyword evidence="2 9" id="KW-0378">Hydrolase</keyword>
<dbReference type="Gene3D" id="3.40.50.300">
    <property type="entry name" value="P-loop containing nucleotide triphosphate hydrolases"/>
    <property type="match status" value="3"/>
</dbReference>
<dbReference type="RefSeq" id="WP_034767589.1">
    <property type="nucleotide sequence ID" value="NZ_CCRF01000013.1"/>
</dbReference>
<keyword evidence="1 9" id="KW-0547">Nucleotide-binding</keyword>
<organism evidence="12 13">
    <name type="scientific">Caldibacillus thermoamylovorans</name>
    <dbReference type="NCBI Taxonomy" id="35841"/>
    <lineage>
        <taxon>Bacteria</taxon>
        <taxon>Bacillati</taxon>
        <taxon>Bacillota</taxon>
        <taxon>Bacilli</taxon>
        <taxon>Bacillales</taxon>
        <taxon>Bacillaceae</taxon>
        <taxon>Caldibacillus</taxon>
    </lineage>
</organism>
<evidence type="ECO:0000256" key="10">
    <source>
        <dbReference type="SAM" id="Coils"/>
    </source>
</evidence>
<evidence type="ECO:0000256" key="4">
    <source>
        <dbReference type="ARBA" id="ARBA00022840"/>
    </source>
</evidence>
<evidence type="ECO:0000256" key="9">
    <source>
        <dbReference type="PROSITE-ProRule" id="PRU00560"/>
    </source>
</evidence>
<dbReference type="Pfam" id="PF13361">
    <property type="entry name" value="UvrD_C"/>
    <property type="match status" value="1"/>
</dbReference>
<evidence type="ECO:0000256" key="6">
    <source>
        <dbReference type="ARBA" id="ARBA00034617"/>
    </source>
</evidence>
<keyword evidence="4 9" id="KW-0067">ATP-binding</keyword>
<comment type="catalytic activity">
    <reaction evidence="6">
        <text>Couples ATP hydrolysis with the unwinding of duplex DNA by translocating in the 3'-5' direction.</text>
        <dbReference type="EC" id="5.6.2.4"/>
    </reaction>
</comment>
<dbReference type="PROSITE" id="PS51198">
    <property type="entry name" value="UVRD_HELICASE_ATP_BIND"/>
    <property type="match status" value="1"/>
</dbReference>
<feature type="binding site" evidence="9">
    <location>
        <begin position="232"/>
        <end position="239"/>
    </location>
    <ligand>
        <name>ATP</name>
        <dbReference type="ChEBI" id="CHEBI:30616"/>
    </ligand>
</feature>
<proteinExistence type="predicted"/>
<evidence type="ECO:0000256" key="1">
    <source>
        <dbReference type="ARBA" id="ARBA00022741"/>
    </source>
</evidence>
<dbReference type="EMBL" id="CCRF01000013">
    <property type="protein sequence ID" value="CEE00277.1"/>
    <property type="molecule type" value="Genomic_DNA"/>
</dbReference>
<evidence type="ECO:0000256" key="7">
    <source>
        <dbReference type="ARBA" id="ARBA00034808"/>
    </source>
</evidence>
<dbReference type="Proteomes" id="UP000040576">
    <property type="component" value="Unassembled WGS sequence"/>
</dbReference>
<dbReference type="EC" id="5.6.2.4" evidence="7"/>
<dbReference type="NCBIfam" id="NF041464">
    <property type="entry name" value="HelD_BACSU"/>
    <property type="match status" value="1"/>
</dbReference>
<dbReference type="InterPro" id="IPR000212">
    <property type="entry name" value="DNA_helicase_UvrD/REP"/>
</dbReference>
<dbReference type="GO" id="GO:0005524">
    <property type="term" value="F:ATP binding"/>
    <property type="evidence" value="ECO:0007669"/>
    <property type="project" value="UniProtKB-UniRule"/>
</dbReference>
<dbReference type="AlphaFoldDB" id="A0A090IRJ7"/>
<reference evidence="12 13" key="1">
    <citation type="submission" date="2014-07" db="EMBL/GenBank/DDBJ databases">
        <authorList>
            <person name="Wibberg Daniel"/>
        </authorList>
    </citation>
    <scope>NUCLEOTIDE SEQUENCE [LARGE SCALE GENOMIC DNA]</scope>
</reference>
<evidence type="ECO:0000313" key="13">
    <source>
        <dbReference type="Proteomes" id="UP000040576"/>
    </source>
</evidence>
<dbReference type="GO" id="GO:0005829">
    <property type="term" value="C:cytosol"/>
    <property type="evidence" value="ECO:0007669"/>
    <property type="project" value="TreeGrafter"/>
</dbReference>
<dbReference type="PANTHER" id="PTHR11070">
    <property type="entry name" value="UVRD / RECB / PCRA DNA HELICASE FAMILY MEMBER"/>
    <property type="match status" value="1"/>
</dbReference>
<dbReference type="InterPro" id="IPR014017">
    <property type="entry name" value="DNA_helicase_UvrD-like_C"/>
</dbReference>
<feature type="domain" description="UvrD-like helicase ATP-binding" evidence="11">
    <location>
        <begin position="211"/>
        <end position="615"/>
    </location>
</feature>
<protein>
    <recommendedName>
        <fullName evidence="7">DNA 3'-5' helicase</fullName>
        <ecNumber evidence="7">5.6.2.4</ecNumber>
    </recommendedName>
</protein>
<dbReference type="InterPro" id="IPR014016">
    <property type="entry name" value="UvrD-like_ATP-bd"/>
</dbReference>
<keyword evidence="3 9" id="KW-0347">Helicase</keyword>
<dbReference type="GO" id="GO:0003677">
    <property type="term" value="F:DNA binding"/>
    <property type="evidence" value="ECO:0007669"/>
    <property type="project" value="InterPro"/>
</dbReference>
<dbReference type="GO" id="GO:0000725">
    <property type="term" value="P:recombinational repair"/>
    <property type="evidence" value="ECO:0007669"/>
    <property type="project" value="TreeGrafter"/>
</dbReference>
<keyword evidence="10" id="KW-0175">Coiled coil</keyword>
<evidence type="ECO:0000256" key="8">
    <source>
        <dbReference type="ARBA" id="ARBA00048988"/>
    </source>
</evidence>
<dbReference type="Pfam" id="PF00580">
    <property type="entry name" value="UvrD-helicase"/>
    <property type="match status" value="1"/>
</dbReference>
<keyword evidence="13" id="KW-1185">Reference proteome</keyword>
<evidence type="ECO:0000256" key="3">
    <source>
        <dbReference type="ARBA" id="ARBA00022806"/>
    </source>
</evidence>
<dbReference type="InterPro" id="IPR027417">
    <property type="entry name" value="P-loop_NTPase"/>
</dbReference>
<evidence type="ECO:0000313" key="12">
    <source>
        <dbReference type="EMBL" id="CEE00277.1"/>
    </source>
</evidence>
<dbReference type="GO" id="GO:0016887">
    <property type="term" value="F:ATP hydrolysis activity"/>
    <property type="evidence" value="ECO:0007669"/>
    <property type="project" value="RHEA"/>
</dbReference>
<dbReference type="InterPro" id="IPR048228">
    <property type="entry name" value="HelD_bacillota"/>
</dbReference>
<keyword evidence="5" id="KW-0413">Isomerase</keyword>
<name>A0A090IRJ7_9BACI</name>
<accession>A0A090IRJ7</accession>
<evidence type="ECO:0000256" key="5">
    <source>
        <dbReference type="ARBA" id="ARBA00023235"/>
    </source>
</evidence>